<organism evidence="1">
    <name type="scientific">Arundo donax</name>
    <name type="common">Giant reed</name>
    <name type="synonym">Donax arundinaceus</name>
    <dbReference type="NCBI Taxonomy" id="35708"/>
    <lineage>
        <taxon>Eukaryota</taxon>
        <taxon>Viridiplantae</taxon>
        <taxon>Streptophyta</taxon>
        <taxon>Embryophyta</taxon>
        <taxon>Tracheophyta</taxon>
        <taxon>Spermatophyta</taxon>
        <taxon>Magnoliopsida</taxon>
        <taxon>Liliopsida</taxon>
        <taxon>Poales</taxon>
        <taxon>Poaceae</taxon>
        <taxon>PACMAD clade</taxon>
        <taxon>Arundinoideae</taxon>
        <taxon>Arundineae</taxon>
        <taxon>Arundo</taxon>
    </lineage>
</organism>
<reference evidence="1" key="2">
    <citation type="journal article" date="2015" name="Data Brief">
        <title>Shoot transcriptome of the giant reed, Arundo donax.</title>
        <authorList>
            <person name="Barrero R.A."/>
            <person name="Guerrero F.D."/>
            <person name="Moolhuijzen P."/>
            <person name="Goolsby J.A."/>
            <person name="Tidwell J."/>
            <person name="Bellgard S.E."/>
            <person name="Bellgard M.I."/>
        </authorList>
    </citation>
    <scope>NUCLEOTIDE SEQUENCE</scope>
    <source>
        <tissue evidence="1">Shoot tissue taken approximately 20 cm above the soil surface</tissue>
    </source>
</reference>
<accession>A0A0A9B2V2</accession>
<dbReference type="AlphaFoldDB" id="A0A0A9B2V2"/>
<dbReference type="EMBL" id="GBRH01244283">
    <property type="protein sequence ID" value="JAD53612.1"/>
    <property type="molecule type" value="Transcribed_RNA"/>
</dbReference>
<protein>
    <submittedName>
        <fullName evidence="1">Uncharacterized protein</fullName>
    </submittedName>
</protein>
<reference evidence="1" key="1">
    <citation type="submission" date="2014-09" db="EMBL/GenBank/DDBJ databases">
        <authorList>
            <person name="Magalhaes I.L.F."/>
            <person name="Oliveira U."/>
            <person name="Santos F.R."/>
            <person name="Vidigal T.H.D.A."/>
            <person name="Brescovit A.D."/>
            <person name="Santos A.J."/>
        </authorList>
    </citation>
    <scope>NUCLEOTIDE SEQUENCE</scope>
    <source>
        <tissue evidence="1">Shoot tissue taken approximately 20 cm above the soil surface</tissue>
    </source>
</reference>
<evidence type="ECO:0000313" key="1">
    <source>
        <dbReference type="EMBL" id="JAD53612.1"/>
    </source>
</evidence>
<sequence>MMNRIFFWCWYTVPPGCSPI</sequence>
<proteinExistence type="predicted"/>
<name>A0A0A9B2V2_ARUDO</name>